<dbReference type="Proteomes" id="UP000799777">
    <property type="component" value="Unassembled WGS sequence"/>
</dbReference>
<dbReference type="EMBL" id="ML978164">
    <property type="protein sequence ID" value="KAF2033875.1"/>
    <property type="molecule type" value="Genomic_DNA"/>
</dbReference>
<sequence>MQKKAFRHPSRCTARPAVIINNINITAAPGGTRALSRVVAIRFETIELIALLGASNPDDPLANDVAQEISSFSKNSCRTRCGAGNLAWIWFTHEFPEDISEEESLGFDMNTEVLLPRV</sequence>
<keyword evidence="2" id="KW-1185">Reference proteome</keyword>
<comment type="caution">
    <text evidence="1">The sequence shown here is derived from an EMBL/GenBank/DDBJ whole genome shotgun (WGS) entry which is preliminary data.</text>
</comment>
<evidence type="ECO:0000313" key="1">
    <source>
        <dbReference type="EMBL" id="KAF2033875.1"/>
    </source>
</evidence>
<accession>A0A9P4HHX8</accession>
<reference evidence="1" key="1">
    <citation type="journal article" date="2020" name="Stud. Mycol.">
        <title>101 Dothideomycetes genomes: a test case for predicting lifestyles and emergence of pathogens.</title>
        <authorList>
            <person name="Haridas S."/>
            <person name="Albert R."/>
            <person name="Binder M."/>
            <person name="Bloem J."/>
            <person name="Labutti K."/>
            <person name="Salamov A."/>
            <person name="Andreopoulos B."/>
            <person name="Baker S."/>
            <person name="Barry K."/>
            <person name="Bills G."/>
            <person name="Bluhm B."/>
            <person name="Cannon C."/>
            <person name="Castanera R."/>
            <person name="Culley D."/>
            <person name="Daum C."/>
            <person name="Ezra D."/>
            <person name="Gonzalez J."/>
            <person name="Henrissat B."/>
            <person name="Kuo A."/>
            <person name="Liang C."/>
            <person name="Lipzen A."/>
            <person name="Lutzoni F."/>
            <person name="Magnuson J."/>
            <person name="Mondo S."/>
            <person name="Nolan M."/>
            <person name="Ohm R."/>
            <person name="Pangilinan J."/>
            <person name="Park H.-J."/>
            <person name="Ramirez L."/>
            <person name="Alfaro M."/>
            <person name="Sun H."/>
            <person name="Tritt A."/>
            <person name="Yoshinaga Y."/>
            <person name="Zwiers L.-H."/>
            <person name="Turgeon B."/>
            <person name="Goodwin S."/>
            <person name="Spatafora J."/>
            <person name="Crous P."/>
            <person name="Grigoriev I."/>
        </authorList>
    </citation>
    <scope>NUCLEOTIDE SEQUENCE</scope>
    <source>
        <strain evidence="1">CBS 110217</strain>
    </source>
</reference>
<organism evidence="1 2">
    <name type="scientific">Setomelanomma holmii</name>
    <dbReference type="NCBI Taxonomy" id="210430"/>
    <lineage>
        <taxon>Eukaryota</taxon>
        <taxon>Fungi</taxon>
        <taxon>Dikarya</taxon>
        <taxon>Ascomycota</taxon>
        <taxon>Pezizomycotina</taxon>
        <taxon>Dothideomycetes</taxon>
        <taxon>Pleosporomycetidae</taxon>
        <taxon>Pleosporales</taxon>
        <taxon>Pleosporineae</taxon>
        <taxon>Phaeosphaeriaceae</taxon>
        <taxon>Setomelanomma</taxon>
    </lineage>
</organism>
<proteinExistence type="predicted"/>
<dbReference type="AlphaFoldDB" id="A0A9P4HHX8"/>
<name>A0A9P4HHX8_9PLEO</name>
<gene>
    <name evidence="1" type="ORF">EK21DRAFT_86027</name>
</gene>
<protein>
    <submittedName>
        <fullName evidence="1">Uncharacterized protein</fullName>
    </submittedName>
</protein>
<evidence type="ECO:0000313" key="2">
    <source>
        <dbReference type="Proteomes" id="UP000799777"/>
    </source>
</evidence>